<keyword evidence="1" id="KW-1185">Reference proteome</keyword>
<sequence>MDKVKESLKKYTLSVEKLCLLWEGLAKRATKSMCEIETLSEQLLAATNISGDAPMICEQFPDLHTHLIYQIFVALEKELELLNCIVHEVGENTDSLNKLALQIQCMRICTDYVPPLSISMIMEYISDSTQYFRAQYATLKIALLSLDFRDGLSVKNLRNAFFEPSDLKAHIQCCRQIGTNILSSIDS</sequence>
<dbReference type="KEGG" id="foc:113210952"/>
<dbReference type="RefSeq" id="XP_052129943.1">
    <property type="nucleotide sequence ID" value="XM_052273983.1"/>
</dbReference>
<dbReference type="OrthoDB" id="6605214at2759"/>
<dbReference type="GeneID" id="113210952"/>
<protein>
    <submittedName>
        <fullName evidence="2 3">Uncharacterized protein LOC113210952</fullName>
    </submittedName>
</protein>
<evidence type="ECO:0000313" key="3">
    <source>
        <dbReference type="RefSeq" id="XP_052129943.1"/>
    </source>
</evidence>
<evidence type="ECO:0000313" key="2">
    <source>
        <dbReference type="RefSeq" id="XP_026284981.1"/>
    </source>
</evidence>
<name>A0A6J1T2T8_FRAOC</name>
<dbReference type="Pfam" id="PF15011">
    <property type="entry name" value="CA109-like"/>
    <property type="match status" value="1"/>
</dbReference>
<evidence type="ECO:0000313" key="1">
    <source>
        <dbReference type="Proteomes" id="UP000504606"/>
    </source>
</evidence>
<gene>
    <name evidence="2 3" type="primary">LOC113210952</name>
</gene>
<organism evidence="1 2">
    <name type="scientific">Frankliniella occidentalis</name>
    <name type="common">Western flower thrips</name>
    <name type="synonym">Euthrips occidentalis</name>
    <dbReference type="NCBI Taxonomy" id="133901"/>
    <lineage>
        <taxon>Eukaryota</taxon>
        <taxon>Metazoa</taxon>
        <taxon>Ecdysozoa</taxon>
        <taxon>Arthropoda</taxon>
        <taxon>Hexapoda</taxon>
        <taxon>Insecta</taxon>
        <taxon>Pterygota</taxon>
        <taxon>Neoptera</taxon>
        <taxon>Paraneoptera</taxon>
        <taxon>Thysanoptera</taxon>
        <taxon>Terebrantia</taxon>
        <taxon>Thripoidea</taxon>
        <taxon>Thripidae</taxon>
        <taxon>Frankliniella</taxon>
    </lineage>
</organism>
<proteinExistence type="predicted"/>
<accession>A0A6J1T2T8</accession>
<dbReference type="Proteomes" id="UP000504606">
    <property type="component" value="Unplaced"/>
</dbReference>
<dbReference type="AlphaFoldDB" id="A0A6J1T2T8"/>
<reference evidence="2 3" key="1">
    <citation type="submission" date="2025-04" db="UniProtKB">
        <authorList>
            <consortium name="RefSeq"/>
        </authorList>
    </citation>
    <scope>IDENTIFICATION</scope>
    <source>
        <tissue evidence="2 3">Whole organism</tissue>
    </source>
</reference>
<dbReference type="RefSeq" id="XP_026284981.1">
    <property type="nucleotide sequence ID" value="XM_026429196.2"/>
</dbReference>
<dbReference type="InterPro" id="IPR029159">
    <property type="entry name" value="CA109-like"/>
</dbReference>